<dbReference type="Proteomes" id="UP000238217">
    <property type="component" value="Unassembled WGS sequence"/>
</dbReference>
<dbReference type="InterPro" id="IPR016040">
    <property type="entry name" value="NAD(P)-bd_dom"/>
</dbReference>
<dbReference type="Gene3D" id="3.40.50.720">
    <property type="entry name" value="NAD(P)-binding Rossmann-like Domain"/>
    <property type="match status" value="1"/>
</dbReference>
<dbReference type="InterPro" id="IPR052718">
    <property type="entry name" value="NmrA-type_oxidoreductase"/>
</dbReference>
<dbReference type="RefSeq" id="WP_106123815.1">
    <property type="nucleotide sequence ID" value="NZ_PVTY01000017.1"/>
</dbReference>
<comment type="caution">
    <text evidence="2">The sequence shown here is derived from an EMBL/GenBank/DDBJ whole genome shotgun (WGS) entry which is preliminary data.</text>
</comment>
<dbReference type="EMBL" id="PVTY01000017">
    <property type="protein sequence ID" value="PRZ12916.1"/>
    <property type="molecule type" value="Genomic_DNA"/>
</dbReference>
<gene>
    <name evidence="2" type="ORF">BCL67_11718</name>
</gene>
<organism evidence="2 3">
    <name type="scientific">Nesterenkonia sandarakina</name>
    <dbReference type="NCBI Taxonomy" id="272918"/>
    <lineage>
        <taxon>Bacteria</taxon>
        <taxon>Bacillati</taxon>
        <taxon>Actinomycetota</taxon>
        <taxon>Actinomycetes</taxon>
        <taxon>Micrococcales</taxon>
        <taxon>Micrococcaceae</taxon>
        <taxon>Nesterenkonia</taxon>
    </lineage>
</organism>
<dbReference type="OrthoDB" id="5510591at2"/>
<sequence length="285" mass="29746">MSIVVTGATGHLGRQVIEQLLSRGTAPSDIVAGGRRPEALTELAAMGVRTARIDYDDPATLEAAFADAEKILLISGSEVGQRVAQHLAVIDAAQKVGATVVYTSAPKATTSALVLAPEHKATEELLDASGLTHTVLRNSWYTENYDDTIRQGAATGALLTSTAGGKIASAPRRDYAEAAAVVLLSDEHDGAVLELSGDHPWDFEELAATITEISGREVIVQEVSTEEHLAALKSFGLDEGTAGFVTALDANIAEGLLADSDGTLARLLGRPTTTLKQHVSALLAD</sequence>
<dbReference type="PANTHER" id="PTHR47129">
    <property type="entry name" value="QUINONE OXIDOREDUCTASE 2"/>
    <property type="match status" value="1"/>
</dbReference>
<dbReference type="CDD" id="cd05269">
    <property type="entry name" value="TMR_SDR_a"/>
    <property type="match status" value="1"/>
</dbReference>
<reference evidence="2 3" key="1">
    <citation type="submission" date="2018-03" db="EMBL/GenBank/DDBJ databases">
        <title>Comparative analysis of microorganisms from saline springs in Andes Mountain Range, Colombia.</title>
        <authorList>
            <person name="Rubin E."/>
        </authorList>
    </citation>
    <scope>NUCLEOTIDE SEQUENCE [LARGE SCALE GENOMIC DNA]</scope>
    <source>
        <strain evidence="2 3">CG 35</strain>
    </source>
</reference>
<evidence type="ECO:0000259" key="1">
    <source>
        <dbReference type="Pfam" id="PF13460"/>
    </source>
</evidence>
<dbReference type="AlphaFoldDB" id="A0A2T0YDN1"/>
<dbReference type="Pfam" id="PF13460">
    <property type="entry name" value="NAD_binding_10"/>
    <property type="match status" value="1"/>
</dbReference>
<evidence type="ECO:0000313" key="3">
    <source>
        <dbReference type="Proteomes" id="UP000238217"/>
    </source>
</evidence>
<accession>A0A2T0YDN1</accession>
<dbReference type="Gene3D" id="3.90.25.10">
    <property type="entry name" value="UDP-galactose 4-epimerase, domain 1"/>
    <property type="match status" value="1"/>
</dbReference>
<proteinExistence type="predicted"/>
<keyword evidence="3" id="KW-1185">Reference proteome</keyword>
<name>A0A2T0YDN1_9MICC</name>
<feature type="domain" description="NAD(P)-binding" evidence="1">
    <location>
        <begin position="7"/>
        <end position="180"/>
    </location>
</feature>
<dbReference type="InterPro" id="IPR036291">
    <property type="entry name" value="NAD(P)-bd_dom_sf"/>
</dbReference>
<evidence type="ECO:0000313" key="2">
    <source>
        <dbReference type="EMBL" id="PRZ12916.1"/>
    </source>
</evidence>
<dbReference type="PANTHER" id="PTHR47129:SF1">
    <property type="entry name" value="NMRA-LIKE DOMAIN-CONTAINING PROTEIN"/>
    <property type="match status" value="1"/>
</dbReference>
<dbReference type="SUPFAM" id="SSF51735">
    <property type="entry name" value="NAD(P)-binding Rossmann-fold domains"/>
    <property type="match status" value="1"/>
</dbReference>
<protein>
    <submittedName>
        <fullName evidence="2">NAD(P)H dehydrogenase (Quinone)</fullName>
    </submittedName>
</protein>